<dbReference type="InterPro" id="IPR038488">
    <property type="entry name" value="Integrase_DNA-bd_sf"/>
</dbReference>
<keyword evidence="2" id="KW-0229">DNA integration</keyword>
<dbReference type="CDD" id="cd00801">
    <property type="entry name" value="INT_P4_C"/>
    <property type="match status" value="1"/>
</dbReference>
<dbReference type="InterPro" id="IPR010998">
    <property type="entry name" value="Integrase_recombinase_N"/>
</dbReference>
<dbReference type="InterPro" id="IPR025166">
    <property type="entry name" value="Integrase_DNA_bind_dom"/>
</dbReference>
<dbReference type="GeneID" id="32581728"/>
<dbReference type="AlphaFoldDB" id="A0A176Z3L8"/>
<evidence type="ECO:0000313" key="7">
    <source>
        <dbReference type="Proteomes" id="UP000077173"/>
    </source>
</evidence>
<dbReference type="PROSITE" id="PS51898">
    <property type="entry name" value="TYR_RECOMBINASE"/>
    <property type="match status" value="1"/>
</dbReference>
<dbReference type="GO" id="GO:0003677">
    <property type="term" value="F:DNA binding"/>
    <property type="evidence" value="ECO:0007669"/>
    <property type="project" value="UniProtKB-KW"/>
</dbReference>
<evidence type="ECO:0000256" key="4">
    <source>
        <dbReference type="ARBA" id="ARBA00023172"/>
    </source>
</evidence>
<accession>A0A176Z3L8</accession>
<dbReference type="InterPro" id="IPR011010">
    <property type="entry name" value="DNA_brk_join_enz"/>
</dbReference>
<proteinExistence type="inferred from homology"/>
<organism evidence="6 7">
    <name type="scientific">Bradyrhizobium neotropicale</name>
    <dbReference type="NCBI Taxonomy" id="1497615"/>
    <lineage>
        <taxon>Bacteria</taxon>
        <taxon>Pseudomonadati</taxon>
        <taxon>Pseudomonadota</taxon>
        <taxon>Alphaproteobacteria</taxon>
        <taxon>Hyphomicrobiales</taxon>
        <taxon>Nitrobacteraceae</taxon>
        <taxon>Bradyrhizobium</taxon>
    </lineage>
</organism>
<evidence type="ECO:0000313" key="6">
    <source>
        <dbReference type="EMBL" id="OAF14136.1"/>
    </source>
</evidence>
<dbReference type="Pfam" id="PF13356">
    <property type="entry name" value="Arm-DNA-bind_3"/>
    <property type="match status" value="1"/>
</dbReference>
<dbReference type="InterPro" id="IPR013762">
    <property type="entry name" value="Integrase-like_cat_sf"/>
</dbReference>
<feature type="domain" description="Tyr recombinase" evidence="5">
    <location>
        <begin position="202"/>
        <end position="393"/>
    </location>
</feature>
<dbReference type="Proteomes" id="UP000077173">
    <property type="component" value="Unassembled WGS sequence"/>
</dbReference>
<dbReference type="GO" id="GO:0006310">
    <property type="term" value="P:DNA recombination"/>
    <property type="evidence" value="ECO:0007669"/>
    <property type="project" value="UniProtKB-KW"/>
</dbReference>
<dbReference type="Gene3D" id="1.10.150.130">
    <property type="match status" value="1"/>
</dbReference>
<sequence length="412" mass="46545">MPRFTDRYVASLKAKGTERFEVKDDACKGLAIRVTASRKTFCFRFKRHGKMQRITLGEYPIMTLEKAVLAANRRYADLREGRNPIKGAQLEAAEAMVGADELTFNRLADRYVNEYAKPRKKSWKDDEWVLKRAKTEFGPRIVSTITRKELVVFLRGLAATSVRNANKTQASICTMYNWANLEDETIINPLARIPKVGGKEREEDRVLSDDELRAVWPAFVTPPDNVFSVAVGIAVRLIFLSAQRPLQVSGMRLDELIDLDGPAPRWDLPASRMKRPKPHSVPLSAEAVQLIKQALAERLYEDSPYVFPSTRGKGDKPIDRHALSQAVRRLRLKLKMAEWSPHDARRSATTWARAMGIPRDTTEALTHHAIVGSGKTYDRYDMQAEKRQAVDAIAAYVSKTLQPKNSQAKEAA</sequence>
<evidence type="ECO:0000256" key="1">
    <source>
        <dbReference type="ARBA" id="ARBA00008857"/>
    </source>
</evidence>
<dbReference type="Gene3D" id="3.30.160.390">
    <property type="entry name" value="Integrase, DNA-binding domain"/>
    <property type="match status" value="1"/>
</dbReference>
<dbReference type="GO" id="GO:0015074">
    <property type="term" value="P:DNA integration"/>
    <property type="evidence" value="ECO:0007669"/>
    <property type="project" value="UniProtKB-KW"/>
</dbReference>
<comment type="caution">
    <text evidence="6">The sequence shown here is derived from an EMBL/GenBank/DDBJ whole genome shotgun (WGS) entry which is preliminary data.</text>
</comment>
<evidence type="ECO:0000259" key="5">
    <source>
        <dbReference type="PROSITE" id="PS51898"/>
    </source>
</evidence>
<comment type="similarity">
    <text evidence="1">Belongs to the 'phage' integrase family.</text>
</comment>
<evidence type="ECO:0000256" key="3">
    <source>
        <dbReference type="ARBA" id="ARBA00023125"/>
    </source>
</evidence>
<reference evidence="6 7" key="1">
    <citation type="submission" date="2016-02" db="EMBL/GenBank/DDBJ databases">
        <title>Draft genome sequence of the strain BR 10247T Bradyrhizobium neotropicale isolated from nodules of Centrolobium paraense.</title>
        <authorList>
            <person name="Simoes-Araujo J.L."/>
            <person name="Barauna A.C."/>
            <person name="Silva K."/>
            <person name="Zilli J.E."/>
        </authorList>
    </citation>
    <scope>NUCLEOTIDE SEQUENCE [LARGE SCALE GENOMIC DNA]</scope>
    <source>
        <strain evidence="6 7">BR 10247</strain>
    </source>
</reference>
<keyword evidence="4" id="KW-0233">DNA recombination</keyword>
<gene>
    <name evidence="6" type="ORF">AXW67_00635</name>
</gene>
<dbReference type="RefSeq" id="WP_063679823.1">
    <property type="nucleotide sequence ID" value="NZ_LSEF01000071.1"/>
</dbReference>
<dbReference type="Pfam" id="PF00589">
    <property type="entry name" value="Phage_integrase"/>
    <property type="match status" value="1"/>
</dbReference>
<dbReference type="SUPFAM" id="SSF56349">
    <property type="entry name" value="DNA breaking-rejoining enzymes"/>
    <property type="match status" value="1"/>
</dbReference>
<name>A0A176Z3L8_9BRAD</name>
<dbReference type="EMBL" id="LSEF01000071">
    <property type="protein sequence ID" value="OAF14136.1"/>
    <property type="molecule type" value="Genomic_DNA"/>
</dbReference>
<evidence type="ECO:0000256" key="2">
    <source>
        <dbReference type="ARBA" id="ARBA00022908"/>
    </source>
</evidence>
<dbReference type="PANTHER" id="PTHR30629:SF2">
    <property type="entry name" value="PROPHAGE INTEGRASE INTS-RELATED"/>
    <property type="match status" value="1"/>
</dbReference>
<keyword evidence="7" id="KW-1185">Reference proteome</keyword>
<protein>
    <recommendedName>
        <fullName evidence="5">Tyr recombinase domain-containing protein</fullName>
    </recommendedName>
</protein>
<keyword evidence="3" id="KW-0238">DNA-binding</keyword>
<dbReference type="InterPro" id="IPR002104">
    <property type="entry name" value="Integrase_catalytic"/>
</dbReference>
<dbReference type="InterPro" id="IPR050808">
    <property type="entry name" value="Phage_Integrase"/>
</dbReference>
<dbReference type="Gene3D" id="1.10.443.10">
    <property type="entry name" value="Intergrase catalytic core"/>
    <property type="match status" value="1"/>
</dbReference>
<dbReference type="PANTHER" id="PTHR30629">
    <property type="entry name" value="PROPHAGE INTEGRASE"/>
    <property type="match status" value="1"/>
</dbReference>